<name>A0A8S5PID4_9CAUD</name>
<accession>A0A8S5PID4</accession>
<protein>
    <submittedName>
        <fullName evidence="1">Uncharacterized protein</fullName>
    </submittedName>
</protein>
<organism evidence="1">
    <name type="scientific">Podoviridae sp. ct5bO8</name>
    <dbReference type="NCBI Taxonomy" id="2825219"/>
    <lineage>
        <taxon>Viruses</taxon>
        <taxon>Duplodnaviria</taxon>
        <taxon>Heunggongvirae</taxon>
        <taxon>Uroviricota</taxon>
        <taxon>Caudoviricetes</taxon>
    </lineage>
</organism>
<dbReference type="EMBL" id="BK015428">
    <property type="protein sequence ID" value="DAE06153.1"/>
    <property type="molecule type" value="Genomic_DNA"/>
</dbReference>
<evidence type="ECO:0000313" key="1">
    <source>
        <dbReference type="EMBL" id="DAE06153.1"/>
    </source>
</evidence>
<dbReference type="InterPro" id="IPR056209">
    <property type="entry name" value="SU10_adaptor"/>
</dbReference>
<reference evidence="1" key="1">
    <citation type="journal article" date="2021" name="Proc. Natl. Acad. Sci. U.S.A.">
        <title>A Catalog of Tens of Thousands of Viruses from Human Metagenomes Reveals Hidden Associations with Chronic Diseases.</title>
        <authorList>
            <person name="Tisza M.J."/>
            <person name="Buck C.B."/>
        </authorList>
    </citation>
    <scope>NUCLEOTIDE SEQUENCE</scope>
    <source>
        <strain evidence="1">Ct5bO8</strain>
    </source>
</reference>
<proteinExistence type="predicted"/>
<dbReference type="Pfam" id="PF24175">
    <property type="entry name" value="SU10_adaptor"/>
    <property type="match status" value="1"/>
</dbReference>
<sequence>MKVEDIIKAVRWCIDEESNNFSSITDEKDDLYMDNIIKAKINDALHWIAVTASSSAALADSKKIGTSSATLQVQDYDAQKSIGIITMDANTEVINISRIRGNGWFKAVVPIEDTQDEAVMMFDDTAKGTIDRPQAAIMRENPLKILLQPKPTEAVISFVGVPKNVSTTDSTDVAIPDRLKNAFIYYLAFLLLSAYDDTKATQMYTIALQQLGVSQTSK</sequence>